<dbReference type="InterPro" id="IPR001579">
    <property type="entry name" value="Glyco_hydro_18_chit_AS"/>
</dbReference>
<feature type="domain" description="GH18" evidence="15">
    <location>
        <begin position="136"/>
        <end position="493"/>
    </location>
</feature>
<dbReference type="Proteomes" id="UP000308671">
    <property type="component" value="Unassembled WGS sequence"/>
</dbReference>
<evidence type="ECO:0000256" key="3">
    <source>
        <dbReference type="ARBA" id="ARBA00012729"/>
    </source>
</evidence>
<dbReference type="InterPro" id="IPR053214">
    <property type="entry name" value="LysM12-like"/>
</dbReference>
<dbReference type="PROSITE" id="PS51910">
    <property type="entry name" value="GH18_2"/>
    <property type="match status" value="1"/>
</dbReference>
<evidence type="ECO:0000256" key="12">
    <source>
        <dbReference type="RuleBase" id="RU000489"/>
    </source>
</evidence>
<keyword evidence="11" id="KW-1015">Disulfide bond</keyword>
<dbReference type="InterPro" id="IPR011583">
    <property type="entry name" value="Chitinase_II/V-like_cat"/>
</dbReference>
<evidence type="ECO:0000256" key="9">
    <source>
        <dbReference type="ARBA" id="ARBA00023295"/>
    </source>
</evidence>
<dbReference type="InterPro" id="IPR018371">
    <property type="entry name" value="Chitin-binding_1_CS"/>
</dbReference>
<dbReference type="InterPro" id="IPR029070">
    <property type="entry name" value="Chitinase_insertion_sf"/>
</dbReference>
<dbReference type="Gene3D" id="3.20.20.80">
    <property type="entry name" value="Glycosidases"/>
    <property type="match status" value="1"/>
</dbReference>
<dbReference type="InterPro" id="IPR001002">
    <property type="entry name" value="Chitin-bd_1"/>
</dbReference>
<reference evidence="16 17" key="1">
    <citation type="submission" date="2017-12" db="EMBL/GenBank/DDBJ databases">
        <title>Comparative genomics of Botrytis spp.</title>
        <authorList>
            <person name="Valero-Jimenez C.A."/>
            <person name="Tapia P."/>
            <person name="Veloso J."/>
            <person name="Silva-Moreno E."/>
            <person name="Staats M."/>
            <person name="Valdes J.H."/>
            <person name="Van Kan J.A.L."/>
        </authorList>
    </citation>
    <scope>NUCLEOTIDE SEQUENCE [LARGE SCALE GENOMIC DNA]</scope>
    <source>
        <strain evidence="16 17">MUCL435</strain>
    </source>
</reference>
<keyword evidence="17" id="KW-1185">Reference proteome</keyword>
<keyword evidence="10" id="KW-0624">Polysaccharide degradation</keyword>
<keyword evidence="7" id="KW-0843">Virulence</keyword>
<evidence type="ECO:0000256" key="2">
    <source>
        <dbReference type="ARBA" id="ARBA00008682"/>
    </source>
</evidence>
<keyword evidence="6" id="KW-0146">Chitin degradation</keyword>
<dbReference type="Gene3D" id="3.30.60.10">
    <property type="entry name" value="Endochitinase-like"/>
    <property type="match status" value="3"/>
</dbReference>
<evidence type="ECO:0000256" key="13">
    <source>
        <dbReference type="SAM" id="MobiDB-lite"/>
    </source>
</evidence>
<keyword evidence="8" id="KW-0119">Carbohydrate metabolism</keyword>
<comment type="caution">
    <text evidence="11">Lacks conserved residue(s) required for the propagation of feature annotation.</text>
</comment>
<feature type="compositionally biased region" description="Polar residues" evidence="13">
    <location>
        <begin position="963"/>
        <end position="987"/>
    </location>
</feature>
<dbReference type="InterPro" id="IPR001223">
    <property type="entry name" value="Glyco_hydro18_cat"/>
</dbReference>
<dbReference type="Pfam" id="PF00704">
    <property type="entry name" value="Glyco_hydro_18"/>
    <property type="match status" value="1"/>
</dbReference>
<feature type="domain" description="Chitin-binding type-1" evidence="14">
    <location>
        <begin position="26"/>
        <end position="86"/>
    </location>
</feature>
<evidence type="ECO:0000256" key="5">
    <source>
        <dbReference type="ARBA" id="ARBA00022801"/>
    </source>
</evidence>
<dbReference type="EC" id="3.2.1.14" evidence="3"/>
<dbReference type="InterPro" id="IPR017853">
    <property type="entry name" value="GH"/>
</dbReference>
<dbReference type="GO" id="GO:0000272">
    <property type="term" value="P:polysaccharide catabolic process"/>
    <property type="evidence" value="ECO:0007669"/>
    <property type="project" value="UniProtKB-KW"/>
</dbReference>
<evidence type="ECO:0000256" key="10">
    <source>
        <dbReference type="ARBA" id="ARBA00023326"/>
    </source>
</evidence>
<dbReference type="GO" id="GO:0008061">
    <property type="term" value="F:chitin binding"/>
    <property type="evidence" value="ECO:0007669"/>
    <property type="project" value="UniProtKB-UniRule"/>
</dbReference>
<dbReference type="SUPFAM" id="SSF54556">
    <property type="entry name" value="Chitinase insertion domain"/>
    <property type="match status" value="1"/>
</dbReference>
<protein>
    <recommendedName>
        <fullName evidence="3">chitinase</fullName>
        <ecNumber evidence="3">3.2.1.14</ecNumber>
    </recommendedName>
</protein>
<dbReference type="SUPFAM" id="SSF57016">
    <property type="entry name" value="Plant lectins/antimicrobial peptides"/>
    <property type="match status" value="2"/>
</dbReference>
<evidence type="ECO:0000313" key="17">
    <source>
        <dbReference type="Proteomes" id="UP000308671"/>
    </source>
</evidence>
<evidence type="ECO:0000256" key="11">
    <source>
        <dbReference type="PROSITE-ProRule" id="PRU00261"/>
    </source>
</evidence>
<dbReference type="SMART" id="SM00636">
    <property type="entry name" value="Glyco_18"/>
    <property type="match status" value="1"/>
</dbReference>
<evidence type="ECO:0000259" key="14">
    <source>
        <dbReference type="PROSITE" id="PS50941"/>
    </source>
</evidence>
<comment type="catalytic activity">
    <reaction evidence="1">
        <text>Random endo-hydrolysis of N-acetyl-beta-D-glucosaminide (1-&gt;4)-beta-linkages in chitin and chitodextrins.</text>
        <dbReference type="EC" id="3.2.1.14"/>
    </reaction>
</comment>
<proteinExistence type="inferred from homology"/>
<keyword evidence="5 12" id="KW-0378">Hydrolase</keyword>
<comment type="caution">
    <text evidence="16">The sequence shown here is derived from an EMBL/GenBank/DDBJ whole genome shotgun (WGS) entry which is preliminary data.</text>
</comment>
<dbReference type="PANTHER" id="PTHR47700">
    <property type="entry name" value="V CHITINASE, PUTATIVE (AFU_ORTHOLOGUE AFUA_6G13720)-RELATED"/>
    <property type="match status" value="1"/>
</dbReference>
<feature type="region of interest" description="Disordered" evidence="13">
    <location>
        <begin position="963"/>
        <end position="999"/>
    </location>
</feature>
<dbReference type="PANTHER" id="PTHR47700:SF2">
    <property type="entry name" value="CHITINASE"/>
    <property type="match status" value="1"/>
</dbReference>
<keyword evidence="4 11" id="KW-0147">Chitin-binding</keyword>
<comment type="similarity">
    <text evidence="2">Belongs to the glycosyl hydrolase 18 family. Chitinase class V subfamily.</text>
</comment>
<dbReference type="SMART" id="SM00270">
    <property type="entry name" value="ChtBD1"/>
    <property type="match status" value="3"/>
</dbReference>
<dbReference type="GO" id="GO:0008843">
    <property type="term" value="F:endochitinase activity"/>
    <property type="evidence" value="ECO:0007669"/>
    <property type="project" value="UniProtKB-EC"/>
</dbReference>
<name>A0A4S8R5M6_9HELO</name>
<evidence type="ECO:0000259" key="15">
    <source>
        <dbReference type="PROSITE" id="PS51910"/>
    </source>
</evidence>
<evidence type="ECO:0000256" key="1">
    <source>
        <dbReference type="ARBA" id="ARBA00000822"/>
    </source>
</evidence>
<evidence type="ECO:0000256" key="6">
    <source>
        <dbReference type="ARBA" id="ARBA00023024"/>
    </source>
</evidence>
<gene>
    <name evidence="16" type="ORF">BGAL_0245g00070</name>
</gene>
<dbReference type="EMBL" id="PQXL01000245">
    <property type="protein sequence ID" value="THV48484.1"/>
    <property type="molecule type" value="Genomic_DNA"/>
</dbReference>
<accession>A0A4S8R5M6</accession>
<sequence length="1329" mass="146683">MAQECSATSLCATGCCSEFGFCGTGDDHCGKNCLSTCDYKLGCDVNNPCPSGKGCCSKFGFCGLGPVYCAPEVCVANCDQKSECDPGYGAFGYSEIEKCPLNVCCSKWGFCGLTEEFCGNKTITRPSCSSSGSTARRTVGYYEGWANRKVCQPFTPDMIPLGIYTHINFAFASIDPITFSIVPGDPSDVALYKQVTMHKLLQPDLQVFIAIGGWTFSDAGLTATTLSDLAASLENQKKFFTSLTSFMSTYNFDGVDIDWEYPVADDRNGRPVDFRNFPSFIANLKSHLTPMGRGGVSITLPASYWYLQYFDLEKLQKSVDFFNIMTYDMHGLWDKNSRWAGNFLNAHTNLTEITTALDLLWRNHINPSKVNLGLAFYARSFTMLDPSCSAPGCRFSSGGNAGRCTNSIGTLSNAEIADRIKENGLTPIHYVDAAVKIITWDDQWVAYDDAETYQQKLDFARSQCLGGIMVWALSQDSADLNSSKAIVIATNSSSRTSYSIKSVKSTTEDADQPSTTLITNVPYRQCRWSDCGSGCESLGDNFLPIKRAIGEGDGKSGHTEGEDIQDSTYCGSTSLLRKFCCPTEQTMPTCAHFFFNNGKCNADNTNSCTDLNEGYVEVGSINNFCNTRKKGGYEQICCTTNTPSMKLYSQSIWNGKPGQCDTKSRVPVDSNGCPTENYNVRVADSIRGSGATYCGLEPVPFRLQDAPLIYQSRVYCSNTGTGNGSWGECNLYKNYGPTPPGRSRGWCQSGCPIGQIRVAMEDPSPCQENGGAMVTCCEGDYSYDKSQVVISALLKKYQDAANDFVGSYKEECPAFLASNENGDGLDLSSSVFNLKSRSKKGFSSVETMVLLLYTLLNDPIDGNNMLRAQRELWELTMQSLGLHNLGLTPLRDFLLADRGFRRISKLLQAEQVPCNAEKLNNVIGVASTNGSGLLTEECAIFTIPCLDPDFFYTDPNSKYDYAASQTSGNPIDSCEPSRNNPNFSGNDKTLHQLGKRDGSPRDYSINLGTDVHGDPRLIIIWSFSYPSGQNGQTFVEITRNVDRYSLNNPEDCTDASYAPTADPEDTPAWVVEHIFELQTPSRLIEFMVHGILPKVVTGGVTIPEYRTQRTLMDPDILAEYFQKPYHTWDRATEGLRGRTDADLMHCLGAKDNTKNIRLMDAAGNALKSRLWSLKSPIADVTWKENGYGIATQKNGNAALSAIRDVLAVMSYFRQPAIDKSLRSIVTDMHEIFVQFQNALNTSLAPQYLDIVALWDEGVRQWAIRMNQFTRDWLRVKIGKLRDLWQSILITSSPTDPLRRYAQQMLATLNELELQVNLPTAQVDLTAFSP</sequence>
<dbReference type="PROSITE" id="PS01095">
    <property type="entry name" value="GH18_1"/>
    <property type="match status" value="1"/>
</dbReference>
<keyword evidence="9 12" id="KW-0326">Glycosidase</keyword>
<dbReference type="OrthoDB" id="73875at2759"/>
<dbReference type="CDD" id="cd00035">
    <property type="entry name" value="ChtBD1"/>
    <property type="match status" value="2"/>
</dbReference>
<evidence type="ECO:0000313" key="16">
    <source>
        <dbReference type="EMBL" id="THV48484.1"/>
    </source>
</evidence>
<feature type="disulfide bond" evidence="11">
    <location>
        <begin position="55"/>
        <end position="69"/>
    </location>
</feature>
<dbReference type="PROSITE" id="PS00026">
    <property type="entry name" value="CHIT_BIND_I_1"/>
    <property type="match status" value="2"/>
</dbReference>
<dbReference type="GO" id="GO:0006032">
    <property type="term" value="P:chitin catabolic process"/>
    <property type="evidence" value="ECO:0007669"/>
    <property type="project" value="UniProtKB-KW"/>
</dbReference>
<evidence type="ECO:0000256" key="7">
    <source>
        <dbReference type="ARBA" id="ARBA00023026"/>
    </source>
</evidence>
<dbReference type="PROSITE" id="PS50941">
    <property type="entry name" value="CHIT_BIND_I_2"/>
    <property type="match status" value="1"/>
</dbReference>
<dbReference type="Gene3D" id="3.10.50.10">
    <property type="match status" value="1"/>
</dbReference>
<feature type="compositionally biased region" description="Basic and acidic residues" evidence="13">
    <location>
        <begin position="988"/>
        <end position="999"/>
    </location>
</feature>
<evidence type="ECO:0000256" key="4">
    <source>
        <dbReference type="ARBA" id="ARBA00022669"/>
    </source>
</evidence>
<dbReference type="Pfam" id="PF00187">
    <property type="entry name" value="Chitin_bind_1"/>
    <property type="match status" value="1"/>
</dbReference>
<dbReference type="SUPFAM" id="SSF51445">
    <property type="entry name" value="(Trans)glycosidases"/>
    <property type="match status" value="1"/>
</dbReference>
<dbReference type="InterPro" id="IPR036861">
    <property type="entry name" value="Endochitinase-like_sf"/>
</dbReference>
<evidence type="ECO:0000256" key="8">
    <source>
        <dbReference type="ARBA" id="ARBA00023277"/>
    </source>
</evidence>
<organism evidence="16 17">
    <name type="scientific">Botrytis galanthina</name>
    <dbReference type="NCBI Taxonomy" id="278940"/>
    <lineage>
        <taxon>Eukaryota</taxon>
        <taxon>Fungi</taxon>
        <taxon>Dikarya</taxon>
        <taxon>Ascomycota</taxon>
        <taxon>Pezizomycotina</taxon>
        <taxon>Leotiomycetes</taxon>
        <taxon>Helotiales</taxon>
        <taxon>Sclerotiniaceae</taxon>
        <taxon>Botrytis</taxon>
    </lineage>
</organism>